<proteinExistence type="predicted"/>
<evidence type="ECO:0000313" key="1">
    <source>
        <dbReference type="EMBL" id="CAK8993235.1"/>
    </source>
</evidence>
<reference evidence="1 2" key="1">
    <citation type="submission" date="2024-02" db="EMBL/GenBank/DDBJ databases">
        <authorList>
            <person name="Chen Y."/>
            <person name="Shah S."/>
            <person name="Dougan E. K."/>
            <person name="Thang M."/>
            <person name="Chan C."/>
        </authorList>
    </citation>
    <scope>NUCLEOTIDE SEQUENCE [LARGE SCALE GENOMIC DNA]</scope>
</reference>
<dbReference type="PROSITE" id="PS50231">
    <property type="entry name" value="RICIN_B_LECTIN"/>
    <property type="match status" value="1"/>
</dbReference>
<dbReference type="Pfam" id="PF00652">
    <property type="entry name" value="Ricin_B_lectin"/>
    <property type="match status" value="1"/>
</dbReference>
<dbReference type="SMART" id="SM00642">
    <property type="entry name" value="Aamy"/>
    <property type="match status" value="1"/>
</dbReference>
<dbReference type="InterPro" id="IPR013780">
    <property type="entry name" value="Glyco_hydro_b"/>
</dbReference>
<dbReference type="Gene3D" id="2.80.10.50">
    <property type="match status" value="3"/>
</dbReference>
<protein>
    <submittedName>
        <fullName evidence="1">4-alpha-D-glucan glucanohydrolase</fullName>
    </submittedName>
</protein>
<keyword evidence="2" id="KW-1185">Reference proteome</keyword>
<name>A0ABP0HSP2_9DINO</name>
<dbReference type="SUPFAM" id="SSF50405">
    <property type="entry name" value="Actin-crosslinking proteins"/>
    <property type="match status" value="1"/>
</dbReference>
<dbReference type="Gene3D" id="3.20.20.80">
    <property type="entry name" value="Glycosidases"/>
    <property type="match status" value="1"/>
</dbReference>
<organism evidence="1 2">
    <name type="scientific">Durusdinium trenchii</name>
    <dbReference type="NCBI Taxonomy" id="1381693"/>
    <lineage>
        <taxon>Eukaryota</taxon>
        <taxon>Sar</taxon>
        <taxon>Alveolata</taxon>
        <taxon>Dinophyceae</taxon>
        <taxon>Suessiales</taxon>
        <taxon>Symbiodiniaceae</taxon>
        <taxon>Durusdinium</taxon>
    </lineage>
</organism>
<dbReference type="Pfam" id="PF06268">
    <property type="entry name" value="Fascin"/>
    <property type="match status" value="1"/>
</dbReference>
<dbReference type="SUPFAM" id="SSF51445">
    <property type="entry name" value="(Trans)glycosidases"/>
    <property type="match status" value="1"/>
</dbReference>
<dbReference type="Proteomes" id="UP001642464">
    <property type="component" value="Unassembled WGS sequence"/>
</dbReference>
<comment type="caution">
    <text evidence="1">The sequence shown here is derived from an EMBL/GenBank/DDBJ whole genome shotgun (WGS) entry which is preliminary data.</text>
</comment>
<dbReference type="CDD" id="cd00257">
    <property type="entry name" value="beta-trefoil_FSCN-like"/>
    <property type="match status" value="1"/>
</dbReference>
<dbReference type="EMBL" id="CAXAMM010001736">
    <property type="protein sequence ID" value="CAK8993235.1"/>
    <property type="molecule type" value="Genomic_DNA"/>
</dbReference>
<sequence length="1086" mass="120737">MLSCTPMTKMAFFLVLRLLSIRAYASAYCPGCAAPRPPALLQLRTREVLHRKDWMLLEHVAGNCLEASAEAHNGIRPSLQPCDSQKDLQKWVYNEDSGLFKHLHGKCLDASARDVNDGLIHMWDCDSSNKNQMWDWTETRKLVKNRYGRCMDAPDPSVPGSGVHMWKCDQKLTNQQWNLVTADSVSTSYSSSSTTEGLSTSTTTTPTPLSAVRNCQLEPLVEGSGCKRLALLEESTFGVGENGQETEGRHRCLEQMRSYPEADSFVHALGRCEIWQCGTRARLQMSAGPGGALSSSPDAIALIASDGSYVMADEAGEMHLSEAFLPEAVFDLKEVEKGVTLKAKATGKFLKAEPGGHLRAVTERWDDWEIFQLEQLDDGISVALKSFHGPYMARQGTSVAANAWQKGPEAAFRIENRSRAAWTGSGQQFMKTMSSTGQLACAWPSASAAVRCCANGSIARDASGCQNRKNFTEAVSICAQRGLTLCTEEQLQSEECGSCALPGEQGQFWTSSVCSPTEALTLRRLNLRNDRAAVFSHLCPYQSAKGGLHGEELRSTVLVKLMEWNYKDVAKECTEYLAPNGFEAVQVAPVTEHILGYQWWVKYQPVSAGLDSRSGTEEELRAMVRTCRAAGVQVIVDILMNHVASPCKKAEDLYKSGQHEGDDMPCTGWGGSKFGNRLTKGARAWDAVRPEHFHHKPDNMLEPMCKVGPQTGWLCPNDDCTPCDMYKLPDLNTELQEVRDKQFKHLEELYHIGITGLRVDAAIYHHVYELADMLNRLPWDLVYQEWWGEYPPHDRTEHVGLYRDVAYRWHVVNRVSNRNATELHELLDLSGGVFGISEDMAVYPFAYHDGRSKDADPEIATYKNGLAFHQQQKFFLSWIVGSSVLIWGGYGWRDLSHGPPGCDRADGNHCSPMRVYDDEGRDPHCMPAPTQSPMPRLEARQRRWVCEHRWPGVSGMVHFRKSCRRHPLTQTWRHGEGVALGRLAWRLGEDCFVALVRGRRPGELDQEEVVGVGGPWDLKGLQIGLPSGRYCDLSSLETQNGWTESRPCPRTVTVSDGIIQEGLVTEGEILAIHTGAKAPTALVATA</sequence>
<evidence type="ECO:0000313" key="2">
    <source>
        <dbReference type="Proteomes" id="UP001642464"/>
    </source>
</evidence>
<dbReference type="InterPro" id="IPR008999">
    <property type="entry name" value="Actin-crosslinking"/>
</dbReference>
<dbReference type="SMART" id="SM00458">
    <property type="entry name" value="RICIN"/>
    <property type="match status" value="1"/>
</dbReference>
<dbReference type="InterPro" id="IPR017853">
    <property type="entry name" value="GH"/>
</dbReference>
<dbReference type="Gene3D" id="2.60.40.1180">
    <property type="entry name" value="Golgi alpha-mannosidase II"/>
    <property type="match status" value="1"/>
</dbReference>
<dbReference type="SUPFAM" id="SSF50370">
    <property type="entry name" value="Ricin B-like lectins"/>
    <property type="match status" value="1"/>
</dbReference>
<dbReference type="PANTHER" id="PTHR43447">
    <property type="entry name" value="ALPHA-AMYLASE"/>
    <property type="match status" value="1"/>
</dbReference>
<dbReference type="InterPro" id="IPR022768">
    <property type="entry name" value="Fascin-like_dom"/>
</dbReference>
<dbReference type="InterPro" id="IPR006047">
    <property type="entry name" value="GH13_cat_dom"/>
</dbReference>
<dbReference type="Pfam" id="PF00128">
    <property type="entry name" value="Alpha-amylase"/>
    <property type="match status" value="1"/>
</dbReference>
<accession>A0ABP0HSP2</accession>
<dbReference type="InterPro" id="IPR000772">
    <property type="entry name" value="Ricin_B_lectin"/>
</dbReference>
<dbReference type="InterPro" id="IPR035992">
    <property type="entry name" value="Ricin_B-like_lectins"/>
</dbReference>
<gene>
    <name evidence="1" type="ORF">SCF082_LOCUS3428</name>
</gene>